<dbReference type="RefSeq" id="WP_126814356.1">
    <property type="nucleotide sequence ID" value="NZ_NGKC01000013.1"/>
</dbReference>
<feature type="transmembrane region" description="Helical" evidence="1">
    <location>
        <begin position="151"/>
        <end position="171"/>
    </location>
</feature>
<dbReference type="OrthoDB" id="9809154at2"/>
<gene>
    <name evidence="2" type="ORF">CBF27_10975</name>
</gene>
<sequence>MTNKSRWITETGLSLALLIVIQMLTSPLKNTLLTGSFVNLVLIVAGSIVGLSSGLTVAVLSPFVARMFGMGPAFLVILPFIALGNMVLVLVWHLVTRADISNTHVKHLIACVAGAISKFLVLYLTIVKFVVPILIAPPEPQAQILSGMFSVPQLVTAVIGGLAATAILPILSQVRNRKTI</sequence>
<evidence type="ECO:0000313" key="3">
    <source>
        <dbReference type="Proteomes" id="UP000286773"/>
    </source>
</evidence>
<dbReference type="Pfam" id="PF12822">
    <property type="entry name" value="ECF_trnsprt"/>
    <property type="match status" value="1"/>
</dbReference>
<dbReference type="InterPro" id="IPR024529">
    <property type="entry name" value="ECF_trnsprt_substrate-spec"/>
</dbReference>
<dbReference type="AlphaFoldDB" id="A0A430AQ50"/>
<keyword evidence="3" id="KW-1185">Reference proteome</keyword>
<keyword evidence="1" id="KW-0812">Transmembrane</keyword>
<proteinExistence type="predicted"/>
<protein>
    <submittedName>
        <fullName evidence="2">ECF transporter S component</fullName>
    </submittedName>
</protein>
<evidence type="ECO:0000313" key="2">
    <source>
        <dbReference type="EMBL" id="RSU10260.1"/>
    </source>
</evidence>
<organism evidence="2 3">
    <name type="scientific">Vagococcus acidifermentans</name>
    <dbReference type="NCBI Taxonomy" id="564710"/>
    <lineage>
        <taxon>Bacteria</taxon>
        <taxon>Bacillati</taxon>
        <taxon>Bacillota</taxon>
        <taxon>Bacilli</taxon>
        <taxon>Lactobacillales</taxon>
        <taxon>Enterococcaceae</taxon>
        <taxon>Vagococcus</taxon>
    </lineage>
</organism>
<dbReference type="EMBL" id="NGKC01000013">
    <property type="protein sequence ID" value="RSU10260.1"/>
    <property type="molecule type" value="Genomic_DNA"/>
</dbReference>
<name>A0A430AQ50_9ENTE</name>
<accession>A0A430AQ50</accession>
<feature type="transmembrane region" description="Helical" evidence="1">
    <location>
        <begin position="37"/>
        <end position="61"/>
    </location>
</feature>
<feature type="transmembrane region" description="Helical" evidence="1">
    <location>
        <begin position="107"/>
        <end position="131"/>
    </location>
</feature>
<feature type="transmembrane region" description="Helical" evidence="1">
    <location>
        <begin position="73"/>
        <end position="95"/>
    </location>
</feature>
<comment type="caution">
    <text evidence="2">The sequence shown here is derived from an EMBL/GenBank/DDBJ whole genome shotgun (WGS) entry which is preliminary data.</text>
</comment>
<dbReference type="Proteomes" id="UP000286773">
    <property type="component" value="Unassembled WGS sequence"/>
</dbReference>
<evidence type="ECO:0000256" key="1">
    <source>
        <dbReference type="SAM" id="Phobius"/>
    </source>
</evidence>
<reference evidence="2 3" key="1">
    <citation type="submission" date="2017-05" db="EMBL/GenBank/DDBJ databases">
        <title>Vagococcus spp. assemblies.</title>
        <authorList>
            <person name="Gulvik C.A."/>
        </authorList>
    </citation>
    <scope>NUCLEOTIDE SEQUENCE [LARGE SCALE GENOMIC DNA]</scope>
    <source>
        <strain evidence="2 3">LMG 24798</strain>
    </source>
</reference>
<keyword evidence="1" id="KW-0472">Membrane</keyword>
<dbReference type="GO" id="GO:0022857">
    <property type="term" value="F:transmembrane transporter activity"/>
    <property type="evidence" value="ECO:0007669"/>
    <property type="project" value="InterPro"/>
</dbReference>
<keyword evidence="1" id="KW-1133">Transmembrane helix</keyword>
<dbReference type="Gene3D" id="1.10.1760.20">
    <property type="match status" value="1"/>
</dbReference>